<accession>A0AB34JST6</accession>
<feature type="region of interest" description="Disordered" evidence="10">
    <location>
        <begin position="834"/>
        <end position="862"/>
    </location>
</feature>
<dbReference type="InterPro" id="IPR041246">
    <property type="entry name" value="Bact_MG10"/>
</dbReference>
<evidence type="ECO:0000256" key="7">
    <source>
        <dbReference type="ARBA" id="ARBA00022801"/>
    </source>
</evidence>
<name>A0AB34JST6_PRYPA</name>
<evidence type="ECO:0000313" key="14">
    <source>
        <dbReference type="Proteomes" id="UP001515480"/>
    </source>
</evidence>
<feature type="domain" description="EGF-like" evidence="12">
    <location>
        <begin position="2208"/>
        <end position="2219"/>
    </location>
</feature>
<dbReference type="CDD" id="cd00055">
    <property type="entry name" value="EGF_Lam"/>
    <property type="match status" value="1"/>
</dbReference>
<evidence type="ECO:0000256" key="9">
    <source>
        <dbReference type="ARBA" id="ARBA00023049"/>
    </source>
</evidence>
<dbReference type="GO" id="GO:0008237">
    <property type="term" value="F:metallopeptidase activity"/>
    <property type="evidence" value="ECO:0007669"/>
    <property type="project" value="UniProtKB-KW"/>
</dbReference>
<dbReference type="Pfam" id="PF17973">
    <property type="entry name" value="bMG10"/>
    <property type="match status" value="1"/>
</dbReference>
<gene>
    <name evidence="13" type="ORF">AB1Y20_018781</name>
</gene>
<feature type="chain" id="PRO_5044311296" description="EGF-like domain-containing protein" evidence="11">
    <location>
        <begin position="19"/>
        <end position="2459"/>
    </location>
</feature>
<feature type="region of interest" description="Disordered" evidence="10">
    <location>
        <begin position="26"/>
        <end position="49"/>
    </location>
</feature>
<feature type="compositionally biased region" description="Low complexity" evidence="10">
    <location>
        <begin position="29"/>
        <end position="41"/>
    </location>
</feature>
<dbReference type="PANTHER" id="PTHR13062">
    <property type="entry name" value="COLLAGENASE"/>
    <property type="match status" value="1"/>
</dbReference>
<evidence type="ECO:0000256" key="4">
    <source>
        <dbReference type="ARBA" id="ARBA00022670"/>
    </source>
</evidence>
<evidence type="ECO:0000256" key="5">
    <source>
        <dbReference type="ARBA" id="ARBA00022723"/>
    </source>
</evidence>
<evidence type="ECO:0000256" key="3">
    <source>
        <dbReference type="ARBA" id="ARBA00022525"/>
    </source>
</evidence>
<keyword evidence="6 11" id="KW-0732">Signal</keyword>
<dbReference type="InterPro" id="IPR000742">
    <property type="entry name" value="EGF"/>
</dbReference>
<proteinExistence type="predicted"/>
<reference evidence="13 14" key="1">
    <citation type="journal article" date="2024" name="Science">
        <title>Giant polyketide synthase enzymes in the biosynthesis of giant marine polyether toxins.</title>
        <authorList>
            <person name="Fallon T.R."/>
            <person name="Shende V.V."/>
            <person name="Wierzbicki I.H."/>
            <person name="Pendleton A.L."/>
            <person name="Watervoot N.F."/>
            <person name="Auber R.P."/>
            <person name="Gonzalez D.J."/>
            <person name="Wisecaver J.H."/>
            <person name="Moore B.S."/>
        </authorList>
    </citation>
    <scope>NUCLEOTIDE SEQUENCE [LARGE SCALE GENOMIC DNA]</scope>
    <source>
        <strain evidence="13 14">12B1</strain>
    </source>
</reference>
<dbReference type="PANTHER" id="PTHR13062:SF12">
    <property type="entry name" value="ALPHA-2-MACROGLOBULIN DOMAIN-CONTAINING PROTEIN"/>
    <property type="match status" value="1"/>
</dbReference>
<dbReference type="InterPro" id="IPR001599">
    <property type="entry name" value="Macroglobln_a2"/>
</dbReference>
<dbReference type="Proteomes" id="UP001515480">
    <property type="component" value="Unassembled WGS sequence"/>
</dbReference>
<dbReference type="SMART" id="SM01360">
    <property type="entry name" value="A2M"/>
    <property type="match status" value="1"/>
</dbReference>
<comment type="cofactor">
    <cofactor evidence="1">
        <name>Zn(2+)</name>
        <dbReference type="ChEBI" id="CHEBI:29105"/>
    </cofactor>
</comment>
<feature type="region of interest" description="Disordered" evidence="10">
    <location>
        <begin position="2428"/>
        <end position="2459"/>
    </location>
</feature>
<evidence type="ECO:0000256" key="8">
    <source>
        <dbReference type="ARBA" id="ARBA00022833"/>
    </source>
</evidence>
<keyword evidence="9" id="KW-0482">Metalloprotease</keyword>
<dbReference type="GO" id="GO:0005576">
    <property type="term" value="C:extracellular region"/>
    <property type="evidence" value="ECO:0007669"/>
    <property type="project" value="UniProtKB-SubCell"/>
</dbReference>
<evidence type="ECO:0000256" key="1">
    <source>
        <dbReference type="ARBA" id="ARBA00001947"/>
    </source>
</evidence>
<dbReference type="GO" id="GO:0004866">
    <property type="term" value="F:endopeptidase inhibitor activity"/>
    <property type="evidence" value="ECO:0007669"/>
    <property type="project" value="InterPro"/>
</dbReference>
<keyword evidence="4" id="KW-0645">Protease</keyword>
<dbReference type="Pfam" id="PF00207">
    <property type="entry name" value="A2M"/>
    <property type="match status" value="1"/>
</dbReference>
<keyword evidence="3" id="KW-0964">Secreted</keyword>
<dbReference type="PROSITE" id="PS00022">
    <property type="entry name" value="EGF_1"/>
    <property type="match status" value="1"/>
</dbReference>
<dbReference type="GO" id="GO:0046872">
    <property type="term" value="F:metal ion binding"/>
    <property type="evidence" value="ECO:0007669"/>
    <property type="project" value="UniProtKB-KW"/>
</dbReference>
<keyword evidence="14" id="KW-1185">Reference proteome</keyword>
<keyword evidence="8" id="KW-0862">Zinc</keyword>
<protein>
    <recommendedName>
        <fullName evidence="12">EGF-like domain-containing protein</fullName>
    </recommendedName>
</protein>
<evidence type="ECO:0000313" key="13">
    <source>
        <dbReference type="EMBL" id="KAL1523862.1"/>
    </source>
</evidence>
<dbReference type="EMBL" id="JBGBPQ010000005">
    <property type="protein sequence ID" value="KAL1523862.1"/>
    <property type="molecule type" value="Genomic_DNA"/>
</dbReference>
<dbReference type="InterPro" id="IPR002049">
    <property type="entry name" value="LE_dom"/>
</dbReference>
<evidence type="ECO:0000256" key="10">
    <source>
        <dbReference type="SAM" id="MobiDB-lite"/>
    </source>
</evidence>
<comment type="caution">
    <text evidence="13">The sequence shown here is derived from an EMBL/GenBank/DDBJ whole genome shotgun (WGS) entry which is preliminary data.</text>
</comment>
<dbReference type="GO" id="GO:0006508">
    <property type="term" value="P:proteolysis"/>
    <property type="evidence" value="ECO:0007669"/>
    <property type="project" value="UniProtKB-KW"/>
</dbReference>
<evidence type="ECO:0000256" key="11">
    <source>
        <dbReference type="SAM" id="SignalP"/>
    </source>
</evidence>
<feature type="region of interest" description="Disordered" evidence="10">
    <location>
        <begin position="1373"/>
        <end position="1393"/>
    </location>
</feature>
<comment type="subcellular location">
    <subcellularLocation>
        <location evidence="2">Secreted</location>
    </subcellularLocation>
</comment>
<sequence length="2459" mass="257798">MAALALLPALLTPLLAAAERAPPPPPPISLLSITPSSSSASAHRDPRPLPLAGHAAITATFSRAVIALGSDFGTRELPDHLTPFVLHPPVAGRLRWVTTSVARFDPTHEWPAELDVALYLNPAMRAYDGALLTPDARDAAAASAAPADAPAALGAPLRVFRTPALSMRAGSVRSAKALALTNGSWSASLHPLVPSAVELPPDGRLEVLFSADVALELLQGALSLTSDGGEAWSGGLSLLPCHAASPRCVSVAPSAPLRVGGTYSLVLPAGARFHPASGAVRAAVRLAVTGLVPFAFPFLSASSLKNVRFRRLRLWLRHGLAEGSDTQALAPLLALAPARGGPPLPLQLSRPAAHLLQVDAPMEPNTAYTLTVTGSPALHDGFGLPLQGSRVEFTTEPLRGLFLEPSAAAGGSLRLAAGPIALPASWPALVRGERLCTEREEPGCTHSQAQFATFTPIAPSDVRGAIAALHNWEKAAVAEAERKITAPLASDLRRLDYPLAPPSAPPHSLPPPLFLLHTFHGQWSRTASLLSSGELAATAVAATDGSLVVWVLNTTSNAPVAAAPVEIYSHTCFRCRADDVQLAHRGTTDAAGLLRVERGALDERQRLSLLVRPPSKETRAAGWLFGGHDEEPGEALLIDALPSLVRLAAPPPLGIILTDRSVFKANDSLHVKGYVREQIDAALAAPRAATECKLSVAWKRGTPPTETFLSLDNEAAGSHGVDVVYPRSDSPQAPPRRGAFSATLHVPPEADYTTHAISLSCHLPSGDGWHHLASATVAVADPRPPTVSLDATTPARGFLRPGGTVELRLATATMTGLPVAGAAVHLRWSVQRAARRGPTPRDALPFRAPAAEVGGEEEEERGEQQVLTDHAGVAVLHWRPANLTEQERVGDAINVELEWVGPTRERITKSLKLPVALEEISVTLDVPSQAELPLHPFALRVGLHKLDALGGAAVGGVPIEVRLRPLSDEPEDGAPSHGGALLTDGAAEALPEVFSGGREDACRVTSGAEVAGAAECSLELPRVGRFAVAACALRHEGRREVCTAIVLGRSAAEWESTPLSTYLQKAASVATDRQSYGLGDVPQLLLTNPLSSPLRVLVVWGNRLHQRVHAPPAPFPRGSHSLPLLPLGEECSSGCEVDVYLAAPSNATRHLPVPTSALLDAALPMFSHHSLSLAVAAPSAELHLSIEPEAAVAAPSSRASFMLRLTDSNGNPSSGQVAIFAVDKAMLALRPHPPRNLSSELVPALRAGFRSHSESYSQLISAVGLEYTARRLQQLHELDPWLPLDWAVQPGRSIVETPIAQVLAQYTFELTDMPYTPFAFPEVAFASVDDAMEASAEAGTPHIMALGGALPLMAMARTASPSSEMAPERAVMKGKAAPAQGGGEEEADAPQASVARVKIRSSFETTPLFLPAVEVGPSGEAHVYWNLPDNTGAYELRAYAVSADAFGGGATAVQHVRKRLTLQASVPRIARVGDRLRCGVTVTASPELGQGTRIVGSLRQAAGVASGSRPAAVTLWSSASAAASSVSTPVEMAQQYSAISPSEVVEMVFEIEATALGEAVLIAEVKQLEGDASDALELRIPVLGVQPPVQVATSRSLAAAAKPSLWQEGIMLPDAVNGSGNLTLQLGAGHLPPLLSLSEALLRLPDQNDYISAPSLLASMAPAGMLAPYAGVDVAKQAAERQLHTAASALGAMHDRHTGLHYSAEARAQAARDPERGVDLALNAHALVLTRNLRLGGARLPASLLSMEAEWREALRSGLVAQVKRAFQRNLEWADWQTLVLCRLALGRAWSAASESARVQAVLSIDSLVAAVDSLPVFGKAALALTLQLPADPDGDTSRWVPPPPDAATQAILANLASSLRVTGRTAYVASSAASRASAGQRANAAALSALAFALRSSASPRLAANVDKLAAYVAELGGSSDGLVWGVSFSSAFGGFALRDYDAATGSTAAHVAVSVLAGSQPLLSSIVSSASPPPPTFVFSWSRLASPPPPLLFVLAGEGEVSVALGLSFVPAKLENHPIERGILVEKVIRRYSPELQGPVGVPLQSVELGSVVTVTLQITSPDELTNLLVEDWLPAGLEAIDPNAAGEGGSPVRREMQCPWWWWRCSAFERQTRKDSVNFYASWAYAGTHTLEYEAVAVTRGAFGLPPAKASPSLQPEVMGLSSGGIFHVKDLAEPAPPPRATGVPKRCYLDCSGKGRCDTSTGACLCNPKSTGTGCEQEATLPVIGGVLSSGEGGQVFVSDTSSNVKADVLTGTQKTLTLSIDREVVPHAFALSGNEELLPSSSLHVAATSSRRLTLSIGAIPPVQEALCVPVMLAASIDGMQFGSKLLTLRLLPSSSSSHARECEGAPHWGFPEEPTSPPPAAGWVSAPTFWVLLLLALAVASVVVRKFHSEVPVIWMWRHPDRSSSMQLEDAYLNQKANIVASGACSPPEGNTESDGTDESGADSRSNLVTRQA</sequence>
<evidence type="ECO:0000256" key="6">
    <source>
        <dbReference type="ARBA" id="ARBA00022729"/>
    </source>
</evidence>
<keyword evidence="7" id="KW-0378">Hydrolase</keyword>
<evidence type="ECO:0000256" key="2">
    <source>
        <dbReference type="ARBA" id="ARBA00004613"/>
    </source>
</evidence>
<evidence type="ECO:0000259" key="12">
    <source>
        <dbReference type="PROSITE" id="PS00022"/>
    </source>
</evidence>
<keyword evidence="5" id="KW-0479">Metal-binding</keyword>
<feature type="compositionally biased region" description="Polar residues" evidence="10">
    <location>
        <begin position="2449"/>
        <end position="2459"/>
    </location>
</feature>
<feature type="signal peptide" evidence="11">
    <location>
        <begin position="1"/>
        <end position="18"/>
    </location>
</feature>
<organism evidence="13 14">
    <name type="scientific">Prymnesium parvum</name>
    <name type="common">Toxic golden alga</name>
    <dbReference type="NCBI Taxonomy" id="97485"/>
    <lineage>
        <taxon>Eukaryota</taxon>
        <taxon>Haptista</taxon>
        <taxon>Haptophyta</taxon>
        <taxon>Prymnesiophyceae</taxon>
        <taxon>Prymnesiales</taxon>
        <taxon>Prymnesiaceae</taxon>
        <taxon>Prymnesium</taxon>
    </lineage>
</organism>